<evidence type="ECO:0000256" key="1">
    <source>
        <dbReference type="SAM" id="MobiDB-lite"/>
    </source>
</evidence>
<sequence>MIEAWRNLVRRGGAGQAAPQPRRGEASEKPEGGDGHRRATLTVPIIAPEMRVHRIHVPAPSVPSGQEVARAGRSVAEHLPSPGQCAYYTGLGALAVFGVIEWPVAAAIGVGTAVARRARGGWAAATQGEPGRSERPGKEAAAAKGAEPAS</sequence>
<evidence type="ECO:0000313" key="3">
    <source>
        <dbReference type="Proteomes" id="UP000253318"/>
    </source>
</evidence>
<keyword evidence="3" id="KW-1185">Reference proteome</keyword>
<feature type="compositionally biased region" description="Low complexity" evidence="1">
    <location>
        <begin position="139"/>
        <end position="150"/>
    </location>
</feature>
<organism evidence="2 3">
    <name type="scientific">Marinitenerispora sediminis</name>
    <dbReference type="NCBI Taxonomy" id="1931232"/>
    <lineage>
        <taxon>Bacteria</taxon>
        <taxon>Bacillati</taxon>
        <taxon>Actinomycetota</taxon>
        <taxon>Actinomycetes</taxon>
        <taxon>Streptosporangiales</taxon>
        <taxon>Nocardiopsidaceae</taxon>
        <taxon>Marinitenerispora</taxon>
    </lineage>
</organism>
<dbReference type="RefSeq" id="WP_114397218.1">
    <property type="nucleotide sequence ID" value="NZ_QEIM01000031.1"/>
</dbReference>
<proteinExistence type="predicted"/>
<feature type="compositionally biased region" description="Basic and acidic residues" evidence="1">
    <location>
        <begin position="22"/>
        <end position="37"/>
    </location>
</feature>
<feature type="region of interest" description="Disordered" evidence="1">
    <location>
        <begin position="119"/>
        <end position="150"/>
    </location>
</feature>
<comment type="caution">
    <text evidence="2">The sequence shown here is derived from an EMBL/GenBank/DDBJ whole genome shotgun (WGS) entry which is preliminary data.</text>
</comment>
<gene>
    <name evidence="2" type="ORF">DEF24_17835</name>
</gene>
<evidence type="ECO:0000313" key="2">
    <source>
        <dbReference type="EMBL" id="RCV55496.1"/>
    </source>
</evidence>
<feature type="region of interest" description="Disordered" evidence="1">
    <location>
        <begin position="11"/>
        <end position="38"/>
    </location>
</feature>
<dbReference type="AlphaFoldDB" id="A0A368T2B6"/>
<accession>A0A368T2B6</accession>
<dbReference type="Proteomes" id="UP000253318">
    <property type="component" value="Unassembled WGS sequence"/>
</dbReference>
<name>A0A368T2B6_9ACTN</name>
<reference evidence="2 3" key="1">
    <citation type="submission" date="2018-04" db="EMBL/GenBank/DDBJ databases">
        <title>Novel actinobacteria from marine sediment.</title>
        <authorList>
            <person name="Ng Z.Y."/>
            <person name="Tan G.Y.A."/>
        </authorList>
    </citation>
    <scope>NUCLEOTIDE SEQUENCE [LARGE SCALE GENOMIC DNA]</scope>
    <source>
        <strain evidence="2 3">TPS81</strain>
    </source>
</reference>
<dbReference type="EMBL" id="QEIN01000145">
    <property type="protein sequence ID" value="RCV55496.1"/>
    <property type="molecule type" value="Genomic_DNA"/>
</dbReference>
<protein>
    <submittedName>
        <fullName evidence="2">Uncharacterized protein</fullName>
    </submittedName>
</protein>